<comment type="caution">
    <text evidence="7">The sequence shown here is derived from an EMBL/GenBank/DDBJ whole genome shotgun (WGS) entry which is preliminary data.</text>
</comment>
<reference evidence="7" key="2">
    <citation type="journal article" date="2021" name="Data Brief">
        <title>Draft genome sequence data of the facultative, thermophilic, xylanolytic bacterium Paenibacillus sp. strain DA-C8.</title>
        <authorList>
            <person name="Chhe C."/>
            <person name="Uke A."/>
            <person name="Baramee S."/>
            <person name="Ungkulpasvich U."/>
            <person name="Tachaapaikoon C."/>
            <person name="Pason P."/>
            <person name="Waeonukul R."/>
            <person name="Ratanakhanokchai K."/>
            <person name="Kosugi A."/>
        </authorList>
    </citation>
    <scope>NUCLEOTIDE SEQUENCE</scope>
    <source>
        <strain evidence="7">DA-C8</strain>
    </source>
</reference>
<dbReference type="SUPFAM" id="SSF56281">
    <property type="entry name" value="Metallo-hydrolase/oxidoreductase"/>
    <property type="match status" value="1"/>
</dbReference>
<evidence type="ECO:0000313" key="8">
    <source>
        <dbReference type="Proteomes" id="UP000654993"/>
    </source>
</evidence>
<dbReference type="EMBL" id="BMAQ01000011">
    <property type="protein sequence ID" value="GFR38127.1"/>
    <property type="molecule type" value="Genomic_DNA"/>
</dbReference>
<feature type="domain" description="Metallo-beta-lactamase" evidence="6">
    <location>
        <begin position="7"/>
        <end position="193"/>
    </location>
</feature>
<protein>
    <recommendedName>
        <fullName evidence="5">UPF0173 metal-dependent hydrolase PRECH8_14230</fullName>
    </recommendedName>
</protein>
<dbReference type="AlphaFoldDB" id="A0A916QGR2"/>
<organism evidence="7 8">
    <name type="scientific">Insulibacter thermoxylanivorax</name>
    <dbReference type="NCBI Taxonomy" id="2749268"/>
    <lineage>
        <taxon>Bacteria</taxon>
        <taxon>Bacillati</taxon>
        <taxon>Bacillota</taxon>
        <taxon>Bacilli</taxon>
        <taxon>Bacillales</taxon>
        <taxon>Paenibacillaceae</taxon>
        <taxon>Insulibacter</taxon>
    </lineage>
</organism>
<dbReference type="Proteomes" id="UP000654993">
    <property type="component" value="Unassembled WGS sequence"/>
</dbReference>
<comment type="catalytic activity">
    <reaction evidence="4">
        <text>3',5'-cyclic UMP + H2O = UMP + H(+)</text>
        <dbReference type="Rhea" id="RHEA:70575"/>
        <dbReference type="ChEBI" id="CHEBI:15377"/>
        <dbReference type="ChEBI" id="CHEBI:15378"/>
        <dbReference type="ChEBI" id="CHEBI:57865"/>
        <dbReference type="ChEBI" id="CHEBI:184387"/>
    </reaction>
    <physiologicalReaction direction="left-to-right" evidence="4">
        <dbReference type="Rhea" id="RHEA:70576"/>
    </physiologicalReaction>
</comment>
<dbReference type="HAMAP" id="MF_00457">
    <property type="entry name" value="UPF0173"/>
    <property type="match status" value="1"/>
</dbReference>
<evidence type="ECO:0000256" key="4">
    <source>
        <dbReference type="ARBA" id="ARBA00048505"/>
    </source>
</evidence>
<gene>
    <name evidence="7" type="ORF">PRECH8_14230</name>
</gene>
<evidence type="ECO:0000256" key="3">
    <source>
        <dbReference type="ARBA" id="ARBA00034301"/>
    </source>
</evidence>
<name>A0A916QGR2_9BACL</name>
<keyword evidence="1 5" id="KW-0378">Hydrolase</keyword>
<sequence>MQIVYHGHSCVQISDGEQSLIIDPFLSGNPLSVTRVEDIKVQHVLLTHAHQDHILDAAAIAKANDATVVATFELANYMSWQGAKTLEVNLGGKVNLGSAEVRFVQAFHSSGIILEDEKQIMYGGMPGGYIIHWNGKTIYHAGDTALFYDMKMFGERFQIDLACLPIGDNFTMGPEDAILAAEWLRAKSVLPIHYNTFPPIKQDADAFVQRLEEKGVKGIALKPGESYELS</sequence>
<dbReference type="GO" id="GO:0016787">
    <property type="term" value="F:hydrolase activity"/>
    <property type="evidence" value="ECO:0007669"/>
    <property type="project" value="UniProtKB-UniRule"/>
</dbReference>
<evidence type="ECO:0000256" key="2">
    <source>
        <dbReference type="ARBA" id="ARBA00034221"/>
    </source>
</evidence>
<proteinExistence type="inferred from homology"/>
<reference evidence="7" key="1">
    <citation type="submission" date="2020-08" db="EMBL/GenBank/DDBJ databases">
        <authorList>
            <person name="Uke A."/>
            <person name="Chhe C."/>
            <person name="Baramee S."/>
            <person name="Kosugi A."/>
        </authorList>
    </citation>
    <scope>NUCLEOTIDE SEQUENCE</scope>
    <source>
        <strain evidence="7">DA-C8</strain>
    </source>
</reference>
<dbReference type="InterPro" id="IPR050114">
    <property type="entry name" value="UPF0173_UPF0282_UlaG_hydrolase"/>
</dbReference>
<dbReference type="InterPro" id="IPR022877">
    <property type="entry name" value="UPF0173"/>
</dbReference>
<evidence type="ECO:0000256" key="1">
    <source>
        <dbReference type="ARBA" id="ARBA00022801"/>
    </source>
</evidence>
<dbReference type="RefSeq" id="WP_200966390.1">
    <property type="nucleotide sequence ID" value="NZ_BMAQ01000011.1"/>
</dbReference>
<comment type="function">
    <text evidence="3">Counteracts the endogenous Pycsar antiviral defense system. Phosphodiesterase that enables metal-dependent hydrolysis of host cyclic nucleotide Pycsar defense signals such as cCMP and cUMP.</text>
</comment>
<dbReference type="PANTHER" id="PTHR43546:SF3">
    <property type="entry name" value="UPF0173 METAL-DEPENDENT HYDROLASE MJ1163"/>
    <property type="match status" value="1"/>
</dbReference>
<evidence type="ECO:0000259" key="6">
    <source>
        <dbReference type="SMART" id="SM00849"/>
    </source>
</evidence>
<accession>A0A916QGR2</accession>
<dbReference type="Pfam" id="PF13483">
    <property type="entry name" value="Lactamase_B_3"/>
    <property type="match status" value="1"/>
</dbReference>
<dbReference type="NCBIfam" id="NF001911">
    <property type="entry name" value="PRK00685.1"/>
    <property type="match status" value="1"/>
</dbReference>
<dbReference type="PANTHER" id="PTHR43546">
    <property type="entry name" value="UPF0173 METAL-DEPENDENT HYDROLASE MJ1163-RELATED"/>
    <property type="match status" value="1"/>
</dbReference>
<evidence type="ECO:0000256" key="5">
    <source>
        <dbReference type="HAMAP-Rule" id="MF_00457"/>
    </source>
</evidence>
<evidence type="ECO:0000313" key="7">
    <source>
        <dbReference type="EMBL" id="GFR38127.1"/>
    </source>
</evidence>
<comment type="similarity">
    <text evidence="5">Belongs to the UPF0173 family.</text>
</comment>
<dbReference type="InterPro" id="IPR036866">
    <property type="entry name" value="RibonucZ/Hydroxyglut_hydro"/>
</dbReference>
<keyword evidence="8" id="KW-1185">Reference proteome</keyword>
<dbReference type="InterPro" id="IPR001279">
    <property type="entry name" value="Metallo-B-lactamas"/>
</dbReference>
<comment type="catalytic activity">
    <reaction evidence="2">
        <text>3',5'-cyclic CMP + H2O = CMP + H(+)</text>
        <dbReference type="Rhea" id="RHEA:72675"/>
        <dbReference type="ChEBI" id="CHEBI:15377"/>
        <dbReference type="ChEBI" id="CHEBI:15378"/>
        <dbReference type="ChEBI" id="CHEBI:58003"/>
        <dbReference type="ChEBI" id="CHEBI:60377"/>
    </reaction>
    <physiologicalReaction direction="left-to-right" evidence="2">
        <dbReference type="Rhea" id="RHEA:72676"/>
    </physiologicalReaction>
</comment>
<dbReference type="Gene3D" id="3.60.15.10">
    <property type="entry name" value="Ribonuclease Z/Hydroxyacylglutathione hydrolase-like"/>
    <property type="match status" value="1"/>
</dbReference>
<dbReference type="SMART" id="SM00849">
    <property type="entry name" value="Lactamase_B"/>
    <property type="match status" value="1"/>
</dbReference>